<evidence type="ECO:0000313" key="3">
    <source>
        <dbReference type="Proteomes" id="UP000179145"/>
    </source>
</evidence>
<dbReference type="STRING" id="153496.A0U89_05215"/>
<dbReference type="InterPro" id="IPR006311">
    <property type="entry name" value="TAT_signal"/>
</dbReference>
<reference evidence="2 3" key="1">
    <citation type="journal article" date="2016" name="Microb. Cell Fact.">
        <title>Dissection of exopolysaccharide biosynthesis in Kozakia baliensis.</title>
        <authorList>
            <person name="Brandt J.U."/>
            <person name="Jakob F."/>
            <person name="Behr J."/>
            <person name="Geissler A.J."/>
            <person name="Vogel R.F."/>
        </authorList>
    </citation>
    <scope>NUCLEOTIDE SEQUENCE [LARGE SCALE GENOMIC DNA]</scope>
    <source>
        <strain evidence="2 3">DSM 14400</strain>
    </source>
</reference>
<name>A0A1D8USL7_9PROT</name>
<accession>A0A1D8USL7</accession>
<keyword evidence="3" id="KW-1185">Reference proteome</keyword>
<dbReference type="PROSITE" id="PS51318">
    <property type="entry name" value="TAT"/>
    <property type="match status" value="1"/>
</dbReference>
<dbReference type="AlphaFoldDB" id="A0A1D8USL7"/>
<dbReference type="OrthoDB" id="6162173at2"/>
<evidence type="ECO:0000313" key="2">
    <source>
        <dbReference type="EMBL" id="AOX16621.1"/>
    </source>
</evidence>
<sequence length="203" mass="22229">MARDNHHSPADLHRSSPNAMRMNRLMRMTRRDALLMGMGTIAAYGIAGAASTGSAADPGIEQFMEVSRCLTDRSQLDPRIGAALYAGFIHATQERKAQISKLYDLLKKDRSATASEFAEAAEQTDWSLKDAIHDIMTGWYRGVADGKVVVYRSALMFDITKDAIFPKTYAAGGPFYWTTKPPEVARPTGLPALSPSSFVVEPT</sequence>
<feature type="compositionally biased region" description="Basic and acidic residues" evidence="1">
    <location>
        <begin position="1"/>
        <end position="14"/>
    </location>
</feature>
<protein>
    <submittedName>
        <fullName evidence="2">Sorbitol dehydrogenase</fullName>
    </submittedName>
</protein>
<dbReference type="Proteomes" id="UP000179145">
    <property type="component" value="Chromosome"/>
</dbReference>
<dbReference type="InterPro" id="IPR024651">
    <property type="entry name" value="FAD-SLDH_ssu"/>
</dbReference>
<organism evidence="2 3">
    <name type="scientific">Kozakia baliensis</name>
    <dbReference type="NCBI Taxonomy" id="153496"/>
    <lineage>
        <taxon>Bacteria</taxon>
        <taxon>Pseudomonadati</taxon>
        <taxon>Pseudomonadota</taxon>
        <taxon>Alphaproteobacteria</taxon>
        <taxon>Acetobacterales</taxon>
        <taxon>Acetobacteraceae</taxon>
        <taxon>Kozakia</taxon>
    </lineage>
</organism>
<dbReference type="eggNOG" id="ENOG5032YVI">
    <property type="taxonomic scope" value="Bacteria"/>
</dbReference>
<dbReference type="Pfam" id="PF12318">
    <property type="entry name" value="FAD-SLDH"/>
    <property type="match status" value="1"/>
</dbReference>
<dbReference type="EMBL" id="CP014674">
    <property type="protein sequence ID" value="AOX16621.1"/>
    <property type="molecule type" value="Genomic_DNA"/>
</dbReference>
<gene>
    <name evidence="2" type="ORF">A0U89_05215</name>
</gene>
<feature type="region of interest" description="Disordered" evidence="1">
    <location>
        <begin position="1"/>
        <end position="21"/>
    </location>
</feature>
<evidence type="ECO:0000256" key="1">
    <source>
        <dbReference type="SAM" id="MobiDB-lite"/>
    </source>
</evidence>
<dbReference type="KEGG" id="kba:A0U89_05215"/>
<proteinExistence type="predicted"/>
<dbReference type="RefSeq" id="WP_070402357.1">
    <property type="nucleotide sequence ID" value="NZ_BJVW01000014.1"/>
</dbReference>